<gene>
    <name evidence="2" type="ORF">AAC691_09720</name>
    <name evidence="1" type="ORF">HUK84_17715</name>
</gene>
<reference evidence="2 4" key="2">
    <citation type="submission" date="2024-04" db="EMBL/GenBank/DDBJ databases">
        <title>Complete genome sequence of Nguyenibacter vanlangesis HBCM-1154, a strain capable of nitrogen fixation, IAA production, and phosphorus solubilization isolated from sugarcane soil.</title>
        <authorList>
            <person name="MY HANH P."/>
        </authorList>
    </citation>
    <scope>NUCLEOTIDE SEQUENCE [LARGE SCALE GENOMIC DNA]</scope>
    <source>
        <strain evidence="2 4">HBCM 1154</strain>
    </source>
</reference>
<protein>
    <submittedName>
        <fullName evidence="1">Uncharacterized protein</fullName>
    </submittedName>
</protein>
<dbReference type="Proteomes" id="UP000534870">
    <property type="component" value="Unassembled WGS sequence"/>
</dbReference>
<dbReference type="AlphaFoldDB" id="A0A7Y7IYW0"/>
<evidence type="ECO:0000313" key="1">
    <source>
        <dbReference type="EMBL" id="NVN12944.1"/>
    </source>
</evidence>
<reference evidence="1 3" key="1">
    <citation type="submission" date="2020-06" db="EMBL/GenBank/DDBJ databases">
        <title>Description of novel acetic acid bacteria.</title>
        <authorList>
            <person name="Sombolestani A."/>
        </authorList>
    </citation>
    <scope>NUCLEOTIDE SEQUENCE [LARGE SCALE GENOMIC DNA]</scope>
    <source>
        <strain evidence="1 3">LMG 31431</strain>
    </source>
</reference>
<evidence type="ECO:0000313" key="2">
    <source>
        <dbReference type="EMBL" id="XAE44668.1"/>
    </source>
</evidence>
<dbReference type="EMBL" id="CP152276">
    <property type="protein sequence ID" value="XAE44668.1"/>
    <property type="molecule type" value="Genomic_DNA"/>
</dbReference>
<keyword evidence="4" id="KW-1185">Reference proteome</keyword>
<evidence type="ECO:0000313" key="4">
    <source>
        <dbReference type="Proteomes" id="UP001449795"/>
    </source>
</evidence>
<dbReference type="RefSeq" id="WP_176641425.1">
    <property type="nucleotide sequence ID" value="NZ_CP152276.1"/>
</dbReference>
<dbReference type="Proteomes" id="UP001449795">
    <property type="component" value="Chromosome"/>
</dbReference>
<name>A0A7Y7IYW0_9PROT</name>
<organism evidence="1 3">
    <name type="scientific">Nguyenibacter vanlangensis</name>
    <dbReference type="NCBI Taxonomy" id="1216886"/>
    <lineage>
        <taxon>Bacteria</taxon>
        <taxon>Pseudomonadati</taxon>
        <taxon>Pseudomonadota</taxon>
        <taxon>Alphaproteobacteria</taxon>
        <taxon>Acetobacterales</taxon>
        <taxon>Acetobacteraceae</taxon>
        <taxon>Nguyenibacter</taxon>
    </lineage>
</organism>
<accession>A0A7Y7IYW0</accession>
<evidence type="ECO:0000313" key="3">
    <source>
        <dbReference type="Proteomes" id="UP000534870"/>
    </source>
</evidence>
<proteinExistence type="predicted"/>
<dbReference type="EMBL" id="JABXXP010000656">
    <property type="protein sequence ID" value="NVN12944.1"/>
    <property type="molecule type" value="Genomic_DNA"/>
</dbReference>
<sequence length="76" mass="7938">MSYAALDAARVARACKVALSVLEANPESSEAHVRKTLMIERMAALAAAAAESAEATGGGGVVTLTSEEFWLVSKNW</sequence>